<dbReference type="InterPro" id="IPR025345">
    <property type="entry name" value="DUF4249"/>
</dbReference>
<organism evidence="1 2">
    <name type="scientific">Pontibacter burrus</name>
    <dbReference type="NCBI Taxonomy" id="2704466"/>
    <lineage>
        <taxon>Bacteria</taxon>
        <taxon>Pseudomonadati</taxon>
        <taxon>Bacteroidota</taxon>
        <taxon>Cytophagia</taxon>
        <taxon>Cytophagales</taxon>
        <taxon>Hymenobacteraceae</taxon>
        <taxon>Pontibacter</taxon>
    </lineage>
</organism>
<dbReference type="PROSITE" id="PS51257">
    <property type="entry name" value="PROKAR_LIPOPROTEIN"/>
    <property type="match status" value="1"/>
</dbReference>
<dbReference type="Pfam" id="PF14054">
    <property type="entry name" value="DUF4249"/>
    <property type="match status" value="1"/>
</dbReference>
<comment type="caution">
    <text evidence="1">The sequence shown here is derived from an EMBL/GenBank/DDBJ whole genome shotgun (WGS) entry which is preliminary data.</text>
</comment>
<dbReference type="AlphaFoldDB" id="A0A6B3LY92"/>
<dbReference type="RefSeq" id="WP_163915362.1">
    <property type="nucleotide sequence ID" value="NZ_JAAGWD010000005.1"/>
</dbReference>
<evidence type="ECO:0000313" key="1">
    <source>
        <dbReference type="EMBL" id="NEM98467.1"/>
    </source>
</evidence>
<dbReference type="Proteomes" id="UP000474777">
    <property type="component" value="Unassembled WGS sequence"/>
</dbReference>
<reference evidence="1 2" key="1">
    <citation type="submission" date="2020-02" db="EMBL/GenBank/DDBJ databases">
        <authorList>
            <person name="Kim M.K."/>
        </authorList>
    </citation>
    <scope>NUCLEOTIDE SEQUENCE [LARGE SCALE GENOMIC DNA]</scope>
    <source>
        <strain evidence="1 2">BT327</strain>
    </source>
</reference>
<gene>
    <name evidence="1" type="ORF">GXP69_12250</name>
</gene>
<proteinExistence type="predicted"/>
<protein>
    <submittedName>
        <fullName evidence="1">DUF4249 domain-containing protein</fullName>
    </submittedName>
</protein>
<accession>A0A6B3LY92</accession>
<name>A0A6B3LY92_9BACT</name>
<sequence>MKKIYVYLLATIAFAFTSCEEVIDYELRNADTKLVVEGLITNKPGPYTVRLSNTKGYLEEGRTQGVDNATVTISDNHGNSETLLAAGNGLYKTQTLQGVPGYTYYLNVVVDGKTYTAQSFMPSVSTIDSLTFEYRKKTHMEDEGYFPILHFADPAGKGNYYRWNVYVNGVLDPDELAVLQDELYDGSYGHANMGFLVQKNDRLRVELYGIDKPAYNFWHALMNQQNSNGGPFESTPANAPGNISGGAIGFFGASAVSEIEAVVE</sequence>
<evidence type="ECO:0000313" key="2">
    <source>
        <dbReference type="Proteomes" id="UP000474777"/>
    </source>
</evidence>
<dbReference type="EMBL" id="JAAGWD010000005">
    <property type="protein sequence ID" value="NEM98467.1"/>
    <property type="molecule type" value="Genomic_DNA"/>
</dbReference>
<keyword evidence="2" id="KW-1185">Reference proteome</keyword>